<feature type="domain" description="Transposase MuDR plant" evidence="2">
    <location>
        <begin position="336"/>
        <end position="393"/>
    </location>
</feature>
<organism evidence="3 4">
    <name type="scientific">Cinchona calisaya</name>
    <dbReference type="NCBI Taxonomy" id="153742"/>
    <lineage>
        <taxon>Eukaryota</taxon>
        <taxon>Viridiplantae</taxon>
        <taxon>Streptophyta</taxon>
        <taxon>Embryophyta</taxon>
        <taxon>Tracheophyta</taxon>
        <taxon>Spermatophyta</taxon>
        <taxon>Magnoliopsida</taxon>
        <taxon>eudicotyledons</taxon>
        <taxon>Gunneridae</taxon>
        <taxon>Pentapetalae</taxon>
        <taxon>asterids</taxon>
        <taxon>lamiids</taxon>
        <taxon>Gentianales</taxon>
        <taxon>Rubiaceae</taxon>
        <taxon>Cinchonoideae</taxon>
        <taxon>Cinchoneae</taxon>
        <taxon>Cinchona</taxon>
    </lineage>
</organism>
<dbReference type="PANTHER" id="PTHR31973:SF187">
    <property type="entry name" value="MUTATOR TRANSPOSASE MUDRA PROTEIN"/>
    <property type="match status" value="1"/>
</dbReference>
<reference evidence="3 4" key="1">
    <citation type="submission" date="2024-11" db="EMBL/GenBank/DDBJ databases">
        <title>A near-complete genome assembly of Cinchona calisaya.</title>
        <authorList>
            <person name="Lian D.C."/>
            <person name="Zhao X.W."/>
            <person name="Wei L."/>
        </authorList>
    </citation>
    <scope>NUCLEOTIDE SEQUENCE [LARGE SCALE GENOMIC DNA]</scope>
    <source>
        <tissue evidence="3">Nenye</tissue>
    </source>
</reference>
<feature type="compositionally biased region" description="Acidic residues" evidence="1">
    <location>
        <begin position="288"/>
        <end position="300"/>
    </location>
</feature>
<comment type="caution">
    <text evidence="3">The sequence shown here is derived from an EMBL/GenBank/DDBJ whole genome shotgun (WGS) entry which is preliminary data.</text>
</comment>
<dbReference type="PANTHER" id="PTHR31973">
    <property type="entry name" value="POLYPROTEIN, PUTATIVE-RELATED"/>
    <property type="match status" value="1"/>
</dbReference>
<feature type="region of interest" description="Disordered" evidence="1">
    <location>
        <begin position="163"/>
        <end position="324"/>
    </location>
</feature>
<dbReference type="Proteomes" id="UP001630127">
    <property type="component" value="Unassembled WGS sequence"/>
</dbReference>
<gene>
    <name evidence="3" type="ORF">ACH5RR_029029</name>
</gene>
<proteinExistence type="predicted"/>
<protein>
    <recommendedName>
        <fullName evidence="2">Transposase MuDR plant domain-containing protein</fullName>
    </recommendedName>
</protein>
<feature type="compositionally biased region" description="Polar residues" evidence="1">
    <location>
        <begin position="217"/>
        <end position="226"/>
    </location>
</feature>
<evidence type="ECO:0000259" key="2">
    <source>
        <dbReference type="Pfam" id="PF03108"/>
    </source>
</evidence>
<feature type="compositionally biased region" description="Basic and acidic residues" evidence="1">
    <location>
        <begin position="258"/>
        <end position="270"/>
    </location>
</feature>
<dbReference type="InterPro" id="IPR004332">
    <property type="entry name" value="Transposase_MuDR"/>
</dbReference>
<feature type="region of interest" description="Disordered" evidence="1">
    <location>
        <begin position="122"/>
        <end position="144"/>
    </location>
</feature>
<dbReference type="AlphaFoldDB" id="A0ABD2YVR8"/>
<feature type="compositionally biased region" description="Polar residues" evidence="1">
    <location>
        <begin position="233"/>
        <end position="250"/>
    </location>
</feature>
<evidence type="ECO:0000313" key="4">
    <source>
        <dbReference type="Proteomes" id="UP001630127"/>
    </source>
</evidence>
<dbReference type="Pfam" id="PF03108">
    <property type="entry name" value="DBD_Tnp_Mut"/>
    <property type="match status" value="1"/>
</dbReference>
<name>A0ABD2YVR8_9GENT</name>
<feature type="compositionally biased region" description="Basic residues" evidence="1">
    <location>
        <begin position="122"/>
        <end position="133"/>
    </location>
</feature>
<sequence length="532" mass="60178">MVEFSDTEILSLCSLDKIAKKVGFHELSVGYYYMVPGKEMEDGLVYMLSENDVNELAKHGQATRLVDIFFMYKKTYFPWPRTSNDGVPKFCEVPKASERGTQVEEAGIVGQDGVKNYRLKSMVRKKKSPRKNRNGANIDNDVQLEDVDEPINENVMNSEVGLFTADSKTTKETNATAQPKLELDFNGTNQQPEPKSNVDARSKSGPDLNGGNLQKGLETNTATQSEPEGDINGANQQQEFGVNDNATAGSSIHKRVQANKERRADWHDIASKFTPTSELDGLGRGLEDSEIEGELTDSDELNSNSSGHEENETKPPKFPRFKASTDMHDPQFKLQMVFATSEEFKKACKSHGVKHGKKIRFSKNDTRRVTTICKSCDWKISTAKMRDNMSFQIKSMKEPHRCGRSFYHGLANSTFLCEKYKNDIRLIPNMKVSELQDKVHIDLNVNITRNQAYKTKKKAKQLIDGEYTKQNSRLWDYCAEVIRENPGSNVFMTTTEDENGDDKFERLLYALRHAKRAFLLVVGLLLDLMDVT</sequence>
<dbReference type="EMBL" id="JBJUIK010000012">
    <property type="protein sequence ID" value="KAL3509628.1"/>
    <property type="molecule type" value="Genomic_DNA"/>
</dbReference>
<evidence type="ECO:0000256" key="1">
    <source>
        <dbReference type="SAM" id="MobiDB-lite"/>
    </source>
</evidence>
<accession>A0ABD2YVR8</accession>
<evidence type="ECO:0000313" key="3">
    <source>
        <dbReference type="EMBL" id="KAL3509628.1"/>
    </source>
</evidence>
<keyword evidence="4" id="KW-1185">Reference proteome</keyword>